<proteinExistence type="predicted"/>
<dbReference type="Pfam" id="PF16016">
    <property type="entry name" value="VASt"/>
    <property type="match status" value="1"/>
</dbReference>
<sequence>MPWEKLYARAEYAPHVGFAMVAGGFACLHPILFFAGVVTAFGALRAATHTYEYAMCNITEEQKELRRQQQQQQLKKEDSDEYISPLSDCLPSIIGFNNSCGSSTNINTNINNNNNVDDTEKTKKGKGGIATVYSIITDDEDSVPALAKTTSSSSTVESASGNVVDRDGNFINNHTHVVSSSVPSIIQSPPKGHIKIEDESSSTIDPIKFIKDNHPNLPATALDHVEFRGLNANEFFDVFFADDAPFGFPAFHKLRSDKEVQYGTWDNSIPINNSLIEDMNNNNNVNVNVNVDAIPTSIVTKERAVEYHAKNNAFLGPPYALTSKTQRAYFVSKKLLVIEIKTTLKDIPFCSRFYLIERWIVDGTGTSSSINSKNNNKNRKHTTKKQQHNTGTEKDRNHNPSRASSSHCIYLTVTSKCFFTEECPFESAIVKESAKQIGEISRCWYAMAQDGLKRTEETRTKRLRQQQQRRLQKEQQMKDISSLSSTELLSATSSTATTNNFDNDESIEIEHVDDNDRSSSGCRGGTRRRRTSTSQQQHQQPQSHRLLKNRSLSRSFSNLLARNSTINAATEINQAVSTPKVRISSSSVIGA</sequence>
<dbReference type="PROSITE" id="PS51257">
    <property type="entry name" value="PROKAR_LIPOPROTEIN"/>
    <property type="match status" value="1"/>
</dbReference>
<evidence type="ECO:0000259" key="5">
    <source>
        <dbReference type="PROSITE" id="PS51778"/>
    </source>
</evidence>
<dbReference type="EMBL" id="KV784361">
    <property type="protein sequence ID" value="OEU13775.1"/>
    <property type="molecule type" value="Genomic_DNA"/>
</dbReference>
<keyword evidence="7" id="KW-1185">Reference proteome</keyword>
<dbReference type="OrthoDB" id="48872at2759"/>
<protein>
    <recommendedName>
        <fullName evidence="5">VASt domain-containing protein</fullName>
    </recommendedName>
</protein>
<accession>A0A1E7F6Y8</accession>
<evidence type="ECO:0000256" key="4">
    <source>
        <dbReference type="SAM" id="Phobius"/>
    </source>
</evidence>
<keyword evidence="4" id="KW-1133">Transmembrane helix</keyword>
<dbReference type="Proteomes" id="UP000095751">
    <property type="component" value="Unassembled WGS sequence"/>
</dbReference>
<dbReference type="AlphaFoldDB" id="A0A1E7F6Y8"/>
<evidence type="ECO:0000256" key="3">
    <source>
        <dbReference type="SAM" id="MobiDB-lite"/>
    </source>
</evidence>
<dbReference type="PROSITE" id="PS51778">
    <property type="entry name" value="VAST"/>
    <property type="match status" value="1"/>
</dbReference>
<reference evidence="6 7" key="1">
    <citation type="submission" date="2016-09" db="EMBL/GenBank/DDBJ databases">
        <title>Extensive genetic diversity and differential bi-allelic expression allows diatom success in the polar Southern Ocean.</title>
        <authorList>
            <consortium name="DOE Joint Genome Institute"/>
            <person name="Mock T."/>
            <person name="Otillar R.P."/>
            <person name="Strauss J."/>
            <person name="Dupont C."/>
            <person name="Frickenhaus S."/>
            <person name="Maumus F."/>
            <person name="Mcmullan M."/>
            <person name="Sanges R."/>
            <person name="Schmutz J."/>
            <person name="Toseland A."/>
            <person name="Valas R."/>
            <person name="Veluchamy A."/>
            <person name="Ward B.J."/>
            <person name="Allen A."/>
            <person name="Barry K."/>
            <person name="Falciatore A."/>
            <person name="Ferrante M."/>
            <person name="Fortunato A.E."/>
            <person name="Gloeckner G."/>
            <person name="Gruber A."/>
            <person name="Hipkin R."/>
            <person name="Janech M."/>
            <person name="Kroth P."/>
            <person name="Leese F."/>
            <person name="Lindquist E."/>
            <person name="Lyon B.R."/>
            <person name="Martin J."/>
            <person name="Mayer C."/>
            <person name="Parker M."/>
            <person name="Quesneville H."/>
            <person name="Raymond J."/>
            <person name="Uhlig C."/>
            <person name="Valentin K.U."/>
            <person name="Worden A.Z."/>
            <person name="Armbrust E.V."/>
            <person name="Bowler C."/>
            <person name="Green B."/>
            <person name="Moulton V."/>
            <person name="Van Oosterhout C."/>
            <person name="Grigoriev I."/>
        </authorList>
    </citation>
    <scope>NUCLEOTIDE SEQUENCE [LARGE SCALE GENOMIC DNA]</scope>
    <source>
        <strain evidence="6 7">CCMP1102</strain>
    </source>
</reference>
<feature type="region of interest" description="Disordered" evidence="3">
    <location>
        <begin position="456"/>
        <end position="551"/>
    </location>
</feature>
<evidence type="ECO:0000256" key="1">
    <source>
        <dbReference type="ARBA" id="ARBA00004370"/>
    </source>
</evidence>
<gene>
    <name evidence="6" type="ORF">FRACYDRAFT_242126</name>
</gene>
<organism evidence="6 7">
    <name type="scientific">Fragilariopsis cylindrus CCMP1102</name>
    <dbReference type="NCBI Taxonomy" id="635003"/>
    <lineage>
        <taxon>Eukaryota</taxon>
        <taxon>Sar</taxon>
        <taxon>Stramenopiles</taxon>
        <taxon>Ochrophyta</taxon>
        <taxon>Bacillariophyta</taxon>
        <taxon>Bacillariophyceae</taxon>
        <taxon>Bacillariophycidae</taxon>
        <taxon>Bacillariales</taxon>
        <taxon>Bacillariaceae</taxon>
        <taxon>Fragilariopsis</taxon>
    </lineage>
</organism>
<evidence type="ECO:0000313" key="6">
    <source>
        <dbReference type="EMBL" id="OEU13775.1"/>
    </source>
</evidence>
<dbReference type="GO" id="GO:0016020">
    <property type="term" value="C:membrane"/>
    <property type="evidence" value="ECO:0007669"/>
    <property type="project" value="UniProtKB-SubCell"/>
</dbReference>
<evidence type="ECO:0000313" key="7">
    <source>
        <dbReference type="Proteomes" id="UP000095751"/>
    </source>
</evidence>
<evidence type="ECO:0000256" key="2">
    <source>
        <dbReference type="ARBA" id="ARBA00023136"/>
    </source>
</evidence>
<feature type="compositionally biased region" description="Basic and acidic residues" evidence="3">
    <location>
        <begin position="508"/>
        <end position="517"/>
    </location>
</feature>
<feature type="region of interest" description="Disordered" evidence="3">
    <location>
        <begin position="367"/>
        <end position="403"/>
    </location>
</feature>
<feature type="domain" description="VASt" evidence="5">
    <location>
        <begin position="218"/>
        <end position="442"/>
    </location>
</feature>
<keyword evidence="4" id="KW-0812">Transmembrane</keyword>
<keyword evidence="2 4" id="KW-0472">Membrane</keyword>
<name>A0A1E7F6Y8_9STRA</name>
<feature type="transmembrane region" description="Helical" evidence="4">
    <location>
        <begin position="20"/>
        <end position="44"/>
    </location>
</feature>
<feature type="compositionally biased region" description="Low complexity" evidence="3">
    <location>
        <begin position="481"/>
        <end position="498"/>
    </location>
</feature>
<dbReference type="InterPro" id="IPR031968">
    <property type="entry name" value="VASt"/>
</dbReference>
<dbReference type="KEGG" id="fcy:FRACYDRAFT_242126"/>
<feature type="compositionally biased region" description="Low complexity" evidence="3">
    <location>
        <begin position="532"/>
        <end position="551"/>
    </location>
</feature>
<dbReference type="InParanoid" id="A0A1E7F6Y8"/>
<comment type="subcellular location">
    <subcellularLocation>
        <location evidence="1">Membrane</location>
    </subcellularLocation>
</comment>
<feature type="compositionally biased region" description="Basic residues" evidence="3">
    <location>
        <begin position="376"/>
        <end position="387"/>
    </location>
</feature>